<dbReference type="GO" id="GO:0006749">
    <property type="term" value="P:glutathione metabolic process"/>
    <property type="evidence" value="ECO:0007669"/>
    <property type="project" value="TreeGrafter"/>
</dbReference>
<dbReference type="SUPFAM" id="SSF52833">
    <property type="entry name" value="Thioredoxin-like"/>
    <property type="match status" value="1"/>
</dbReference>
<dbReference type="Proteomes" id="UP000318422">
    <property type="component" value="Unassembled WGS sequence"/>
</dbReference>
<dbReference type="InterPro" id="IPR036249">
    <property type="entry name" value="Thioredoxin-like_sf"/>
</dbReference>
<comment type="caution">
    <text evidence="2">The sequence shown here is derived from an EMBL/GenBank/DDBJ whole genome shotgun (WGS) entry which is preliminary data.</text>
</comment>
<dbReference type="CDD" id="cd03205">
    <property type="entry name" value="GST_C_6"/>
    <property type="match status" value="1"/>
</dbReference>
<reference evidence="2 3" key="1">
    <citation type="submission" date="2019-06" db="EMBL/GenBank/DDBJ databases">
        <title>Whole genome shotgun sequence of Zoogloea ramigera NBRC 15342.</title>
        <authorList>
            <person name="Hosoyama A."/>
            <person name="Uohara A."/>
            <person name="Ohji S."/>
            <person name="Ichikawa N."/>
        </authorList>
    </citation>
    <scope>NUCLEOTIDE SEQUENCE [LARGE SCALE GENOMIC DNA]</scope>
    <source>
        <strain evidence="2 3">NBRC 15342</strain>
    </source>
</reference>
<dbReference type="PANTHER" id="PTHR42673:SF21">
    <property type="entry name" value="GLUTATHIONE S-TRANSFERASE YFCF"/>
    <property type="match status" value="1"/>
</dbReference>
<keyword evidence="2" id="KW-0808">Transferase</keyword>
<organism evidence="2 3">
    <name type="scientific">Zoogloea ramigera</name>
    <dbReference type="NCBI Taxonomy" id="350"/>
    <lineage>
        <taxon>Bacteria</taxon>
        <taxon>Pseudomonadati</taxon>
        <taxon>Pseudomonadota</taxon>
        <taxon>Betaproteobacteria</taxon>
        <taxon>Rhodocyclales</taxon>
        <taxon>Zoogloeaceae</taxon>
        <taxon>Zoogloea</taxon>
    </lineage>
</organism>
<dbReference type="Gene3D" id="1.20.1050.10">
    <property type="match status" value="1"/>
</dbReference>
<dbReference type="Pfam" id="PF13410">
    <property type="entry name" value="GST_C_2"/>
    <property type="match status" value="1"/>
</dbReference>
<dbReference type="EMBL" id="BJNV01000040">
    <property type="protein sequence ID" value="GEC96291.1"/>
    <property type="molecule type" value="Genomic_DNA"/>
</dbReference>
<dbReference type="Gene3D" id="3.40.30.10">
    <property type="entry name" value="Glutaredoxin"/>
    <property type="match status" value="1"/>
</dbReference>
<name>A0A4Y4CTQ9_ZOORA</name>
<dbReference type="OrthoDB" id="8634103at2"/>
<feature type="domain" description="GST N-terminal" evidence="1">
    <location>
        <begin position="1"/>
        <end position="78"/>
    </location>
</feature>
<gene>
    <name evidence="2" type="ORF">ZRA01_23640</name>
</gene>
<dbReference type="InterPro" id="IPR004045">
    <property type="entry name" value="Glutathione_S-Trfase_N"/>
</dbReference>
<sequence length="204" mass="22703">MKIVGLLDSPFVRRTVITARMLGIPFEHQSLSVFRNFDEFHAINPLTKAPTLVLDDGELLVDSSHIIDWFERTAPAGRSLWPAGPEQLKRCLQLTGFGLAAAEKGVHRVYETKVRPLESRDLGWLRRVEGQIRDTFGELERRVPSEGDWLCGDAPTQADITVAVAWRFIHATAPGLVADSDYPHLAALSAQAEALPAFMATRFE</sequence>
<dbReference type="CDD" id="cd00570">
    <property type="entry name" value="GST_N_family"/>
    <property type="match status" value="1"/>
</dbReference>
<dbReference type="GO" id="GO:0004364">
    <property type="term" value="F:glutathione transferase activity"/>
    <property type="evidence" value="ECO:0007669"/>
    <property type="project" value="TreeGrafter"/>
</dbReference>
<dbReference type="GO" id="GO:0006559">
    <property type="term" value="P:L-phenylalanine catabolic process"/>
    <property type="evidence" value="ECO:0007669"/>
    <property type="project" value="TreeGrafter"/>
</dbReference>
<protein>
    <submittedName>
        <fullName evidence="2">Glutathione S-transferase</fullName>
    </submittedName>
</protein>
<keyword evidence="3" id="KW-1185">Reference proteome</keyword>
<dbReference type="PANTHER" id="PTHR42673">
    <property type="entry name" value="MALEYLACETOACETATE ISOMERASE"/>
    <property type="match status" value="1"/>
</dbReference>
<proteinExistence type="predicted"/>
<evidence type="ECO:0000313" key="3">
    <source>
        <dbReference type="Proteomes" id="UP000318422"/>
    </source>
</evidence>
<dbReference type="PROSITE" id="PS50404">
    <property type="entry name" value="GST_NTER"/>
    <property type="match status" value="1"/>
</dbReference>
<evidence type="ECO:0000259" key="1">
    <source>
        <dbReference type="PROSITE" id="PS50404"/>
    </source>
</evidence>
<evidence type="ECO:0000313" key="2">
    <source>
        <dbReference type="EMBL" id="GEC96291.1"/>
    </source>
</evidence>
<dbReference type="RefSeq" id="WP_141352463.1">
    <property type="nucleotide sequence ID" value="NZ_BJNV01000040.1"/>
</dbReference>
<dbReference type="InterPro" id="IPR036282">
    <property type="entry name" value="Glutathione-S-Trfase_C_sf"/>
</dbReference>
<dbReference type="AlphaFoldDB" id="A0A4Y4CTQ9"/>
<dbReference type="Pfam" id="PF13417">
    <property type="entry name" value="GST_N_3"/>
    <property type="match status" value="1"/>
</dbReference>
<accession>A0A4Y4CTQ9</accession>
<dbReference type="GO" id="GO:0016034">
    <property type="term" value="F:maleylacetoacetate isomerase activity"/>
    <property type="evidence" value="ECO:0007669"/>
    <property type="project" value="TreeGrafter"/>
</dbReference>
<dbReference type="SUPFAM" id="SSF47616">
    <property type="entry name" value="GST C-terminal domain-like"/>
    <property type="match status" value="1"/>
</dbReference>